<reference evidence="1 2" key="1">
    <citation type="journal article" date="2019" name="Genome Biol. Evol.">
        <title>Insights into the evolution of the New World diploid cottons (Gossypium, subgenus Houzingenia) based on genome sequencing.</title>
        <authorList>
            <person name="Grover C.E."/>
            <person name="Arick M.A. 2nd"/>
            <person name="Thrash A."/>
            <person name="Conover J.L."/>
            <person name="Sanders W.S."/>
            <person name="Peterson D.G."/>
            <person name="Frelichowski J.E."/>
            <person name="Scheffler J.A."/>
            <person name="Scheffler B.E."/>
            <person name="Wendel J.F."/>
        </authorList>
    </citation>
    <scope>NUCLEOTIDE SEQUENCE [LARGE SCALE GENOMIC DNA]</scope>
    <source>
        <strain evidence="1">4</strain>
        <tissue evidence="1">Leaf</tissue>
    </source>
</reference>
<dbReference type="AlphaFoldDB" id="A0A7J9ARL6"/>
<gene>
    <name evidence="1" type="ORF">Golax_001929</name>
</gene>
<name>A0A7J9ARL6_9ROSI</name>
<evidence type="ECO:0000313" key="2">
    <source>
        <dbReference type="Proteomes" id="UP000593574"/>
    </source>
</evidence>
<sequence length="36" mass="4288">MEELCVRLDENTVKKVVRAFRNSAKKTSRSWFLEDT</sequence>
<accession>A0A7J9ARL6</accession>
<evidence type="ECO:0000313" key="1">
    <source>
        <dbReference type="EMBL" id="MBA0726079.1"/>
    </source>
</evidence>
<comment type="caution">
    <text evidence="1">The sequence shown here is derived from an EMBL/GenBank/DDBJ whole genome shotgun (WGS) entry which is preliminary data.</text>
</comment>
<dbReference type="Proteomes" id="UP000593574">
    <property type="component" value="Unassembled WGS sequence"/>
</dbReference>
<organism evidence="1 2">
    <name type="scientific">Gossypium laxum</name>
    <dbReference type="NCBI Taxonomy" id="34288"/>
    <lineage>
        <taxon>Eukaryota</taxon>
        <taxon>Viridiplantae</taxon>
        <taxon>Streptophyta</taxon>
        <taxon>Embryophyta</taxon>
        <taxon>Tracheophyta</taxon>
        <taxon>Spermatophyta</taxon>
        <taxon>Magnoliopsida</taxon>
        <taxon>eudicotyledons</taxon>
        <taxon>Gunneridae</taxon>
        <taxon>Pentapetalae</taxon>
        <taxon>rosids</taxon>
        <taxon>malvids</taxon>
        <taxon>Malvales</taxon>
        <taxon>Malvaceae</taxon>
        <taxon>Malvoideae</taxon>
        <taxon>Gossypium</taxon>
    </lineage>
</organism>
<keyword evidence="2" id="KW-1185">Reference proteome</keyword>
<protein>
    <submittedName>
        <fullName evidence="1">Uncharacterized protein</fullName>
    </submittedName>
</protein>
<proteinExistence type="predicted"/>
<dbReference type="EMBL" id="JABEZV010000012">
    <property type="protein sequence ID" value="MBA0726079.1"/>
    <property type="molecule type" value="Genomic_DNA"/>
</dbReference>